<evidence type="ECO:0000313" key="2">
    <source>
        <dbReference type="Proteomes" id="UP000323597"/>
    </source>
</evidence>
<evidence type="ECO:0000313" key="1">
    <source>
        <dbReference type="EMBL" id="TYI73640.1"/>
    </source>
</evidence>
<proteinExistence type="predicted"/>
<sequence length="98" mass="10710">MGICSQETLRSSGSNGEAMLSFTSGVILPSSSVVKSSGKCRKKVVESFGFCFVDFLFVSHFPTDQTKVLEKLLKDHARKYAIGDEVSMVSFSPVYTCL</sequence>
<dbReference type="AlphaFoldDB" id="A0A5D2UA57"/>
<accession>A0A5D2UA57</accession>
<protein>
    <submittedName>
        <fullName evidence="1">Uncharacterized protein</fullName>
    </submittedName>
</protein>
<dbReference type="Gene3D" id="1.20.1050.10">
    <property type="match status" value="1"/>
</dbReference>
<reference evidence="1 2" key="1">
    <citation type="submission" date="2019-07" db="EMBL/GenBank/DDBJ databases">
        <title>WGS assembly of Gossypium mustelinum.</title>
        <authorList>
            <person name="Chen Z.J."/>
            <person name="Sreedasyam A."/>
            <person name="Ando A."/>
            <person name="Song Q."/>
            <person name="De L."/>
            <person name="Hulse-Kemp A."/>
            <person name="Ding M."/>
            <person name="Ye W."/>
            <person name="Kirkbride R."/>
            <person name="Jenkins J."/>
            <person name="Plott C."/>
            <person name="Lovell J."/>
            <person name="Lin Y.-M."/>
            <person name="Vaughn R."/>
            <person name="Liu B."/>
            <person name="Li W."/>
            <person name="Simpson S."/>
            <person name="Scheffler B."/>
            <person name="Saski C."/>
            <person name="Grover C."/>
            <person name="Hu G."/>
            <person name="Conover J."/>
            <person name="Carlson J."/>
            <person name="Shu S."/>
            <person name="Boston L."/>
            <person name="Williams M."/>
            <person name="Peterson D."/>
            <person name="Mcgee K."/>
            <person name="Jones D."/>
            <person name="Wendel J."/>
            <person name="Stelly D."/>
            <person name="Grimwood J."/>
            <person name="Schmutz J."/>
        </authorList>
    </citation>
    <scope>NUCLEOTIDE SEQUENCE [LARGE SCALE GENOMIC DNA]</scope>
    <source>
        <strain evidence="1">1408120.09</strain>
    </source>
</reference>
<dbReference type="EMBL" id="CM017655">
    <property type="protein sequence ID" value="TYI73640.1"/>
    <property type="molecule type" value="Genomic_DNA"/>
</dbReference>
<organism evidence="1 2">
    <name type="scientific">Gossypium mustelinum</name>
    <name type="common">Cotton</name>
    <name type="synonym">Gossypium caicoense</name>
    <dbReference type="NCBI Taxonomy" id="34275"/>
    <lineage>
        <taxon>Eukaryota</taxon>
        <taxon>Viridiplantae</taxon>
        <taxon>Streptophyta</taxon>
        <taxon>Embryophyta</taxon>
        <taxon>Tracheophyta</taxon>
        <taxon>Spermatophyta</taxon>
        <taxon>Magnoliopsida</taxon>
        <taxon>eudicotyledons</taxon>
        <taxon>Gunneridae</taxon>
        <taxon>Pentapetalae</taxon>
        <taxon>rosids</taxon>
        <taxon>malvids</taxon>
        <taxon>Malvales</taxon>
        <taxon>Malvaceae</taxon>
        <taxon>Malvoideae</taxon>
        <taxon>Gossypium</taxon>
    </lineage>
</organism>
<name>A0A5D2UA57_GOSMU</name>
<dbReference type="Proteomes" id="UP000323597">
    <property type="component" value="Chromosome D07"/>
</dbReference>
<keyword evidence="2" id="KW-1185">Reference proteome</keyword>
<gene>
    <name evidence="1" type="ORF">E1A91_D07G143100v1</name>
</gene>